<evidence type="ECO:0000256" key="8">
    <source>
        <dbReference type="ARBA" id="ARBA00023136"/>
    </source>
</evidence>
<dbReference type="NCBIfam" id="TIGR00967">
    <property type="entry name" value="3a0501s007"/>
    <property type="match status" value="1"/>
</dbReference>
<dbReference type="InterPro" id="IPR026593">
    <property type="entry name" value="SecY"/>
</dbReference>
<keyword evidence="5 9" id="KW-0653">Protein transport</keyword>
<name>A0A449AEY7_9BACT</name>
<sequence>MQNLTLAVSKLFYKFNTKWKDFWSRRELWKKAIFTFFLLIIFITGTTITAPFIKLSNTNQISDNSFLNTLNLIGGGGLRQFSMFALGISPFINASLIMMVLQSKLVPPIHKMSQSGPQGRRKINIMTRFITLVIAYPQAVFLTRSLSTGSARSSFIQITGTNIFSEATIVYFLVPMILTAASLFALFISEQITNKGIGNGTSLIIFTGIAARLPFQFQSAFVYYIGDLKSQSIVVDILAFIAYISSYLFVLLIIAIVYVAERHIPIQQVGAGRSKNKKEIGKLPIKLNPGGIMPIIFAMMVLSFPSMIANILPETNAAKQWININMQFTSPLGFGLLVSIVFLFSLVMGIQQSRVDKVAEDFTKNSTYIPGLRPGEDTQDYLIAVVFRLSVFSSFYLVILASMQFVQTMTGLLPTSIAFGGTSLMILVSTALETVSQLKARNKSNKLSLAKHQTYKNLELANSDEDSINKNEGLLW</sequence>
<dbReference type="HAMAP" id="MF_01465">
    <property type="entry name" value="SecY"/>
    <property type="match status" value="1"/>
</dbReference>
<gene>
    <name evidence="9 11" type="primary">secY</name>
    <name evidence="11" type="ORF">NCTC10118_00577</name>
</gene>
<dbReference type="Pfam" id="PF00344">
    <property type="entry name" value="SecY"/>
    <property type="match status" value="1"/>
</dbReference>
<comment type="similarity">
    <text evidence="2 9 10">Belongs to the SecY/SEC61-alpha family.</text>
</comment>
<dbReference type="SUPFAM" id="SSF103491">
    <property type="entry name" value="Preprotein translocase SecY subunit"/>
    <property type="match status" value="1"/>
</dbReference>
<evidence type="ECO:0000313" key="11">
    <source>
        <dbReference type="EMBL" id="VEU63548.1"/>
    </source>
</evidence>
<evidence type="ECO:0000313" key="12">
    <source>
        <dbReference type="Proteomes" id="UP000289952"/>
    </source>
</evidence>
<dbReference type="PRINTS" id="PR00303">
    <property type="entry name" value="SECYTRNLCASE"/>
</dbReference>
<evidence type="ECO:0000256" key="2">
    <source>
        <dbReference type="ARBA" id="ARBA00005751"/>
    </source>
</evidence>
<dbReference type="Proteomes" id="UP000289952">
    <property type="component" value="Chromosome"/>
</dbReference>
<evidence type="ECO:0000256" key="4">
    <source>
        <dbReference type="ARBA" id="ARBA00022692"/>
    </source>
</evidence>
<evidence type="ECO:0000256" key="7">
    <source>
        <dbReference type="ARBA" id="ARBA00023010"/>
    </source>
</evidence>
<dbReference type="PROSITE" id="PS00756">
    <property type="entry name" value="SECY_2"/>
    <property type="match status" value="1"/>
</dbReference>
<dbReference type="InterPro" id="IPR030659">
    <property type="entry name" value="SecY_CS"/>
</dbReference>
<dbReference type="GO" id="GO:0043952">
    <property type="term" value="P:protein transport by the Sec complex"/>
    <property type="evidence" value="ECO:0007669"/>
    <property type="project" value="UniProtKB-UniRule"/>
</dbReference>
<feature type="transmembrane region" description="Helical" evidence="9">
    <location>
        <begin position="237"/>
        <end position="260"/>
    </location>
</feature>
<dbReference type="GO" id="GO:0065002">
    <property type="term" value="P:intracellular protein transmembrane transport"/>
    <property type="evidence" value="ECO:0007669"/>
    <property type="project" value="UniProtKB-UniRule"/>
</dbReference>
<feature type="transmembrane region" description="Helical" evidence="9">
    <location>
        <begin position="412"/>
        <end position="432"/>
    </location>
</feature>
<proteinExistence type="inferred from homology"/>
<dbReference type="AlphaFoldDB" id="A0A449AEY7"/>
<dbReference type="PIRSF" id="PIRSF004557">
    <property type="entry name" value="SecY"/>
    <property type="match status" value="1"/>
</dbReference>
<feature type="transmembrane region" description="Helical" evidence="9">
    <location>
        <begin position="292"/>
        <end position="312"/>
    </location>
</feature>
<comment type="function">
    <text evidence="9">The central subunit of the protein translocation channel SecYEG. Consists of two halves formed by TMs 1-5 and 6-10. These two domains form a lateral gate at the front which open onto the bilayer between TMs 2 and 7, and are clamped together by SecE at the back. The channel is closed by both a pore ring composed of hydrophobic SecY resides and a short helix (helix 2A) on the extracellular side of the membrane which forms a plug. The plug probably moves laterally to allow the channel to open. The ring and the pore may move independently.</text>
</comment>
<accession>A0A449AEY7</accession>
<evidence type="ECO:0000256" key="9">
    <source>
        <dbReference type="HAMAP-Rule" id="MF_01465"/>
    </source>
</evidence>
<evidence type="ECO:0000256" key="6">
    <source>
        <dbReference type="ARBA" id="ARBA00022989"/>
    </source>
</evidence>
<feature type="transmembrane region" description="Helical" evidence="9">
    <location>
        <begin position="381"/>
        <end position="406"/>
    </location>
</feature>
<dbReference type="InterPro" id="IPR002208">
    <property type="entry name" value="SecY/SEC61-alpha"/>
</dbReference>
<dbReference type="GO" id="GO:0005886">
    <property type="term" value="C:plasma membrane"/>
    <property type="evidence" value="ECO:0007669"/>
    <property type="project" value="UniProtKB-SubCell"/>
</dbReference>
<feature type="transmembrane region" description="Helical" evidence="9">
    <location>
        <begin position="163"/>
        <end position="188"/>
    </location>
</feature>
<evidence type="ECO:0000256" key="3">
    <source>
        <dbReference type="ARBA" id="ARBA00022448"/>
    </source>
</evidence>
<evidence type="ECO:0000256" key="10">
    <source>
        <dbReference type="RuleBase" id="RU004349"/>
    </source>
</evidence>
<feature type="transmembrane region" description="Helical" evidence="9">
    <location>
        <begin position="32"/>
        <end position="53"/>
    </location>
</feature>
<dbReference type="GO" id="GO:0006605">
    <property type="term" value="P:protein targeting"/>
    <property type="evidence" value="ECO:0007669"/>
    <property type="project" value="UniProtKB-UniRule"/>
</dbReference>
<dbReference type="InterPro" id="IPR023201">
    <property type="entry name" value="SecY_dom_sf"/>
</dbReference>
<comment type="subcellular location">
    <subcellularLocation>
        <location evidence="9">Cell membrane</location>
        <topology evidence="9">Multi-pass membrane protein</topology>
    </subcellularLocation>
    <subcellularLocation>
        <location evidence="1">Membrane</location>
        <topology evidence="1">Multi-pass membrane protein</topology>
    </subcellularLocation>
</comment>
<feature type="transmembrane region" description="Helical" evidence="9">
    <location>
        <begin position="81"/>
        <end position="102"/>
    </location>
</feature>
<keyword evidence="8 9" id="KW-0472">Membrane</keyword>
<evidence type="ECO:0000256" key="1">
    <source>
        <dbReference type="ARBA" id="ARBA00004141"/>
    </source>
</evidence>
<reference evidence="11 12" key="1">
    <citation type="submission" date="2019-01" db="EMBL/GenBank/DDBJ databases">
        <authorList>
            <consortium name="Pathogen Informatics"/>
        </authorList>
    </citation>
    <scope>NUCLEOTIDE SEQUENCE [LARGE SCALE GENOMIC DNA]</scope>
    <source>
        <strain evidence="11 12">NCTC10118</strain>
    </source>
</reference>
<comment type="subunit">
    <text evidence="9">Component of the Sec protein translocase complex. Heterotrimer consisting of SecY, SecE and SecG subunits. The heterotrimers can form oligomers, although 1 heterotrimer is thought to be able to translocate proteins. Interacts with the ribosome. Interacts with SecDF, and other proteins may be involved. Interacts with SecA.</text>
</comment>
<keyword evidence="7 9" id="KW-0811">Translocation</keyword>
<evidence type="ECO:0000256" key="5">
    <source>
        <dbReference type="ARBA" id="ARBA00022927"/>
    </source>
</evidence>
<feature type="transmembrane region" description="Helical" evidence="9">
    <location>
        <begin position="200"/>
        <end position="225"/>
    </location>
</feature>
<keyword evidence="9" id="KW-1003">Cell membrane</keyword>
<organism evidence="11 12">
    <name type="scientific">Mycoplasmopsis bovirhinis</name>
    <dbReference type="NCBI Taxonomy" id="29553"/>
    <lineage>
        <taxon>Bacteria</taxon>
        <taxon>Bacillati</taxon>
        <taxon>Mycoplasmatota</taxon>
        <taxon>Mycoplasmoidales</taxon>
        <taxon>Metamycoplasmataceae</taxon>
        <taxon>Mycoplasmopsis</taxon>
    </lineage>
</organism>
<dbReference type="Gene3D" id="1.10.3370.10">
    <property type="entry name" value="SecY subunit domain"/>
    <property type="match status" value="1"/>
</dbReference>
<feature type="transmembrane region" description="Helical" evidence="9">
    <location>
        <begin position="332"/>
        <end position="350"/>
    </location>
</feature>
<dbReference type="OrthoDB" id="9809248at2"/>
<dbReference type="PANTHER" id="PTHR10906">
    <property type="entry name" value="SECY/SEC61-ALPHA FAMILY MEMBER"/>
    <property type="match status" value="1"/>
</dbReference>
<keyword evidence="3 9" id="KW-0813">Transport</keyword>
<keyword evidence="6 9" id="KW-1133">Transmembrane helix</keyword>
<keyword evidence="4 9" id="KW-0812">Transmembrane</keyword>
<feature type="transmembrane region" description="Helical" evidence="9">
    <location>
        <begin position="123"/>
        <end position="143"/>
    </location>
</feature>
<dbReference type="EMBL" id="LR214972">
    <property type="protein sequence ID" value="VEU63548.1"/>
    <property type="molecule type" value="Genomic_DNA"/>
</dbReference>
<dbReference type="RefSeq" id="WP_129621779.1">
    <property type="nucleotide sequence ID" value="NZ_LR214972.1"/>
</dbReference>
<protein>
    <recommendedName>
        <fullName evidence="9">Protein translocase subunit SecY</fullName>
    </recommendedName>
</protein>
<keyword evidence="12" id="KW-1185">Reference proteome</keyword>